<sequence length="261" mass="28597">MTPRVLVVIPTYDERETLPSTLARLRAAVPDAHVLVVDDASPDGTGELAESLAQDDPQVDVLHRAGKEGLGPAYLAGFRWGLERGTEVLVEMDADASHRPEQLPRLLDAVEGGADLAIGSRWVPGGRVHDWPLRRLLLSRAANVYARLALGLRVHDATAGFRAYRAPLARVLVDAGPASQGYCFQVDMTRRSAARGAVVREVPIDFDERTEGASKMSSAIVREALVRVTWWGVQRRSQQLLTLLRYPGRHTSRESSLPSGR</sequence>
<dbReference type="InterPro" id="IPR001173">
    <property type="entry name" value="Glyco_trans_2-like"/>
</dbReference>
<keyword evidence="3" id="KW-0808">Transferase</keyword>
<dbReference type="EMBL" id="JAEDAJ010000001">
    <property type="protein sequence ID" value="MBK0330039.1"/>
    <property type="molecule type" value="Genomic_DNA"/>
</dbReference>
<dbReference type="SUPFAM" id="SSF53448">
    <property type="entry name" value="Nucleotide-diphospho-sugar transferases"/>
    <property type="match status" value="1"/>
</dbReference>
<accession>A0ABS1B5X0</accession>
<reference evidence="5 6" key="1">
    <citation type="submission" date="2020-12" db="EMBL/GenBank/DDBJ databases">
        <title>Brachybacterium sp. MASK1Z-5, whole genome shotgun sequence.</title>
        <authorList>
            <person name="Tuo L."/>
        </authorList>
    </citation>
    <scope>NUCLEOTIDE SEQUENCE [LARGE SCALE GENOMIC DNA]</scope>
    <source>
        <strain evidence="5 6">MASK1Z-5</strain>
    </source>
</reference>
<protein>
    <submittedName>
        <fullName evidence="5">Polyprenol monophosphomannose synthase</fullName>
    </submittedName>
</protein>
<name>A0ABS1B5X0_9MICO</name>
<evidence type="ECO:0000313" key="5">
    <source>
        <dbReference type="EMBL" id="MBK0330039.1"/>
    </source>
</evidence>
<keyword evidence="2" id="KW-0328">Glycosyltransferase</keyword>
<gene>
    <name evidence="5" type="ORF">I8D64_01285</name>
</gene>
<comment type="similarity">
    <text evidence="1">Belongs to the glycosyltransferase 2 family.</text>
</comment>
<dbReference type="RefSeq" id="WP_200500704.1">
    <property type="nucleotide sequence ID" value="NZ_JAEDAJ010000001.1"/>
</dbReference>
<evidence type="ECO:0000256" key="3">
    <source>
        <dbReference type="ARBA" id="ARBA00022679"/>
    </source>
</evidence>
<proteinExistence type="inferred from homology"/>
<organism evidence="5 6">
    <name type="scientific">Brachybacterium halotolerans</name>
    <dbReference type="NCBI Taxonomy" id="2795215"/>
    <lineage>
        <taxon>Bacteria</taxon>
        <taxon>Bacillati</taxon>
        <taxon>Actinomycetota</taxon>
        <taxon>Actinomycetes</taxon>
        <taxon>Micrococcales</taxon>
        <taxon>Dermabacteraceae</taxon>
        <taxon>Brachybacterium</taxon>
    </lineage>
</organism>
<evidence type="ECO:0000256" key="1">
    <source>
        <dbReference type="ARBA" id="ARBA00006739"/>
    </source>
</evidence>
<dbReference type="InterPro" id="IPR039528">
    <property type="entry name" value="DPM1-like"/>
</dbReference>
<comment type="caution">
    <text evidence="5">The sequence shown here is derived from an EMBL/GenBank/DDBJ whole genome shotgun (WGS) entry which is preliminary data.</text>
</comment>
<dbReference type="CDD" id="cd06442">
    <property type="entry name" value="DPM1_like"/>
    <property type="match status" value="1"/>
</dbReference>
<evidence type="ECO:0000256" key="2">
    <source>
        <dbReference type="ARBA" id="ARBA00022676"/>
    </source>
</evidence>
<dbReference type="InterPro" id="IPR029044">
    <property type="entry name" value="Nucleotide-diphossugar_trans"/>
</dbReference>
<evidence type="ECO:0000313" key="6">
    <source>
        <dbReference type="Proteomes" id="UP000612352"/>
    </source>
</evidence>
<dbReference type="Gene3D" id="3.90.550.10">
    <property type="entry name" value="Spore Coat Polysaccharide Biosynthesis Protein SpsA, Chain A"/>
    <property type="match status" value="1"/>
</dbReference>
<dbReference type="Pfam" id="PF00535">
    <property type="entry name" value="Glycos_transf_2"/>
    <property type="match status" value="1"/>
</dbReference>
<dbReference type="Proteomes" id="UP000612352">
    <property type="component" value="Unassembled WGS sequence"/>
</dbReference>
<dbReference type="PANTHER" id="PTHR43398:SF1">
    <property type="entry name" value="DOLICHOL-PHOSPHATE MANNOSYLTRANSFERASE SUBUNIT 1"/>
    <property type="match status" value="1"/>
</dbReference>
<keyword evidence="6" id="KW-1185">Reference proteome</keyword>
<dbReference type="PANTHER" id="PTHR43398">
    <property type="entry name" value="DOLICHOL-PHOSPHATE MANNOSYLTRANSFERASE SUBUNIT 1"/>
    <property type="match status" value="1"/>
</dbReference>
<evidence type="ECO:0000259" key="4">
    <source>
        <dbReference type="Pfam" id="PF00535"/>
    </source>
</evidence>
<feature type="domain" description="Glycosyltransferase 2-like" evidence="4">
    <location>
        <begin position="7"/>
        <end position="168"/>
    </location>
</feature>